<dbReference type="OrthoDB" id="2120499at2759"/>
<keyword evidence="3" id="KW-1185">Reference proteome</keyword>
<comment type="caution">
    <text evidence="2">The sequence shown here is derived from an EMBL/GenBank/DDBJ whole genome shotgun (WGS) entry which is preliminary data.</text>
</comment>
<dbReference type="GO" id="GO:0008017">
    <property type="term" value="F:microtubule binding"/>
    <property type="evidence" value="ECO:0007669"/>
    <property type="project" value="InterPro"/>
</dbReference>
<proteinExistence type="predicted"/>
<dbReference type="STRING" id="372326.A0A1V4JTB5"/>
<evidence type="ECO:0000256" key="1">
    <source>
        <dbReference type="SAM" id="MobiDB-lite"/>
    </source>
</evidence>
<dbReference type="PANTHER" id="PTHR15510">
    <property type="entry name" value="SPERM-ASSOCIATED ANTIGEN 8"/>
    <property type="match status" value="1"/>
</dbReference>
<organism evidence="2 3">
    <name type="scientific">Patagioenas fasciata monilis</name>
    <dbReference type="NCBI Taxonomy" id="372326"/>
    <lineage>
        <taxon>Eukaryota</taxon>
        <taxon>Metazoa</taxon>
        <taxon>Chordata</taxon>
        <taxon>Craniata</taxon>
        <taxon>Vertebrata</taxon>
        <taxon>Euteleostomi</taxon>
        <taxon>Archelosauria</taxon>
        <taxon>Archosauria</taxon>
        <taxon>Dinosauria</taxon>
        <taxon>Saurischia</taxon>
        <taxon>Theropoda</taxon>
        <taxon>Coelurosauria</taxon>
        <taxon>Aves</taxon>
        <taxon>Neognathae</taxon>
        <taxon>Neoaves</taxon>
        <taxon>Columbimorphae</taxon>
        <taxon>Columbiformes</taxon>
        <taxon>Columbidae</taxon>
        <taxon>Patagioenas</taxon>
    </lineage>
</organism>
<sequence>MSLPTTELPTEALPAESNTVPPPEAGTDPSEVELPPSPAKLGTCTKEVPSVVVPVQPVSLQTLMEQPRRPVPRGSCLIRNWQEERATNHLDAIPEGEPASEGFTYRHGHRRLLVHQPVSQPTYSTTTKDTYRLPRRVLMLGRGLREAMLESTLYQKFRQACALMCYPPLEPYPEMGTLLWMPAQDSTTLKDQQARDYQSRREPTSQPHNYYVDEPYSFWVDKYPGIDGISCKSQRFRRTSVFSSHLTEDLHQFPRYTPLKVQLRPNKK</sequence>
<protein>
    <submittedName>
        <fullName evidence="2">Uncharacterized protein</fullName>
    </submittedName>
</protein>
<dbReference type="Pfam" id="PF22584">
    <property type="entry name" value="CFAP143"/>
    <property type="match status" value="1"/>
</dbReference>
<dbReference type="GO" id="GO:0045944">
    <property type="term" value="P:positive regulation of transcription by RNA polymerase II"/>
    <property type="evidence" value="ECO:0007669"/>
    <property type="project" value="TreeGrafter"/>
</dbReference>
<feature type="region of interest" description="Disordered" evidence="1">
    <location>
        <begin position="1"/>
        <end position="39"/>
    </location>
</feature>
<dbReference type="GO" id="GO:0005634">
    <property type="term" value="C:nucleus"/>
    <property type="evidence" value="ECO:0007669"/>
    <property type="project" value="TreeGrafter"/>
</dbReference>
<dbReference type="AlphaFoldDB" id="A0A1V4JTB5"/>
<dbReference type="EMBL" id="LSYS01006356">
    <property type="protein sequence ID" value="OPJ75449.1"/>
    <property type="molecule type" value="Genomic_DNA"/>
</dbReference>
<name>A0A1V4JTB5_PATFA</name>
<reference evidence="2 3" key="1">
    <citation type="submission" date="2016-02" db="EMBL/GenBank/DDBJ databases">
        <title>Band-tailed pigeon sequencing and assembly.</title>
        <authorList>
            <person name="Soares A.E."/>
            <person name="Novak B.J."/>
            <person name="Rice E.S."/>
            <person name="O'Connell B."/>
            <person name="Chang D."/>
            <person name="Weber S."/>
            <person name="Shapiro B."/>
        </authorList>
    </citation>
    <scope>NUCLEOTIDE SEQUENCE [LARGE SCALE GENOMIC DNA]</scope>
    <source>
        <strain evidence="2">BTP2013</strain>
        <tissue evidence="2">Blood</tissue>
    </source>
</reference>
<accession>A0A1V4JTB5</accession>
<evidence type="ECO:0000313" key="2">
    <source>
        <dbReference type="EMBL" id="OPJ75449.1"/>
    </source>
</evidence>
<evidence type="ECO:0000313" key="3">
    <source>
        <dbReference type="Proteomes" id="UP000190648"/>
    </source>
</evidence>
<dbReference type="PANTHER" id="PTHR15510:SF5">
    <property type="entry name" value="SPERM-ASSOCIATED ANTIGEN 8"/>
    <property type="match status" value="1"/>
</dbReference>
<dbReference type="GO" id="GO:0005737">
    <property type="term" value="C:cytoplasm"/>
    <property type="evidence" value="ECO:0007669"/>
    <property type="project" value="TreeGrafter"/>
</dbReference>
<gene>
    <name evidence="2" type="ORF">AV530_019852</name>
</gene>
<dbReference type="InterPro" id="IPR026124">
    <property type="entry name" value="Sperm-assoc_Ag8"/>
</dbReference>
<dbReference type="Proteomes" id="UP000190648">
    <property type="component" value="Unassembled WGS sequence"/>
</dbReference>